<dbReference type="PIRSF" id="PIRSF001554">
    <property type="entry name" value="SucCS_beta"/>
    <property type="match status" value="1"/>
</dbReference>
<name>A0A0D6JKB0_9HYPH</name>
<dbReference type="InterPro" id="IPR005809">
    <property type="entry name" value="Succ_CoA_ligase-like_bsu"/>
</dbReference>
<keyword evidence="1" id="KW-0816">Tricarboxylic acid cycle</keyword>
<dbReference type="EMBL" id="LN829119">
    <property type="protein sequence ID" value="CPR22137.1"/>
    <property type="molecule type" value="Genomic_DNA"/>
</dbReference>
<feature type="domain" description="ATP-grasp fold succinyl-CoA synthetase-type" evidence="7">
    <location>
        <begin position="2"/>
        <end position="202"/>
    </location>
</feature>
<evidence type="ECO:0000259" key="7">
    <source>
        <dbReference type="Pfam" id="PF08442"/>
    </source>
</evidence>
<dbReference type="PANTHER" id="PTHR11815:SF10">
    <property type="entry name" value="SUCCINATE--COA LIGASE [GDP-FORMING] SUBUNIT BETA, MITOCHONDRIAL"/>
    <property type="match status" value="1"/>
</dbReference>
<organism evidence="8 9">
    <name type="scientific">Candidatus Filomicrobium marinum</name>
    <dbReference type="NCBI Taxonomy" id="1608628"/>
    <lineage>
        <taxon>Bacteria</taxon>
        <taxon>Pseudomonadati</taxon>
        <taxon>Pseudomonadota</taxon>
        <taxon>Alphaproteobacteria</taxon>
        <taxon>Hyphomicrobiales</taxon>
        <taxon>Hyphomicrobiaceae</taxon>
        <taxon>Filomicrobium</taxon>
    </lineage>
</organism>
<dbReference type="Pfam" id="PF08442">
    <property type="entry name" value="ATP-grasp_2"/>
    <property type="match status" value="1"/>
</dbReference>
<dbReference type="EC" id="6.2.1.5" evidence="8"/>
<keyword evidence="4" id="KW-0547">Nucleotide-binding</keyword>
<evidence type="ECO:0000256" key="1">
    <source>
        <dbReference type="ARBA" id="ARBA00022532"/>
    </source>
</evidence>
<protein>
    <submittedName>
        <fullName evidence="8">Succinyl-CoA ligase [ADP-forming] subunit beta</fullName>
        <ecNumber evidence="8">6.2.1.5</ecNumber>
    </submittedName>
</protein>
<dbReference type="PROSITE" id="PS01217">
    <property type="entry name" value="SUCCINYL_COA_LIG_3"/>
    <property type="match status" value="1"/>
</dbReference>
<dbReference type="RefSeq" id="WP_046479285.1">
    <property type="nucleotide sequence ID" value="NZ_LN829118.1"/>
</dbReference>
<dbReference type="GO" id="GO:0006099">
    <property type="term" value="P:tricarboxylic acid cycle"/>
    <property type="evidence" value="ECO:0007669"/>
    <property type="project" value="UniProtKB-KW"/>
</dbReference>
<dbReference type="GO" id="GO:0042709">
    <property type="term" value="C:succinate-CoA ligase complex"/>
    <property type="evidence" value="ECO:0007669"/>
    <property type="project" value="TreeGrafter"/>
</dbReference>
<dbReference type="KEGG" id="fil:BN1229_v1_3578"/>
<dbReference type="SUPFAM" id="SSF52210">
    <property type="entry name" value="Succinyl-CoA synthetase domains"/>
    <property type="match status" value="1"/>
</dbReference>
<dbReference type="InterPro" id="IPR013650">
    <property type="entry name" value="ATP-grasp_succ-CoA_synth-type"/>
</dbReference>
<dbReference type="Gene3D" id="3.40.50.261">
    <property type="entry name" value="Succinyl-CoA synthetase domains"/>
    <property type="match status" value="1"/>
</dbReference>
<dbReference type="OrthoDB" id="9802602at2"/>
<dbReference type="InterPro" id="IPR005811">
    <property type="entry name" value="SUCC_ACL_C"/>
</dbReference>
<dbReference type="InterPro" id="IPR016102">
    <property type="entry name" value="Succinyl-CoA_synth-like"/>
</dbReference>
<feature type="domain" description="ATP-citrate synthase/succinyl-CoA ligase C-terminal" evidence="6">
    <location>
        <begin position="265"/>
        <end position="386"/>
    </location>
</feature>
<keyword evidence="9" id="KW-1185">Reference proteome</keyword>
<evidence type="ECO:0000313" key="8">
    <source>
        <dbReference type="EMBL" id="CPR22137.1"/>
    </source>
</evidence>
<dbReference type="GO" id="GO:0006104">
    <property type="term" value="P:succinyl-CoA metabolic process"/>
    <property type="evidence" value="ECO:0007669"/>
    <property type="project" value="TreeGrafter"/>
</dbReference>
<evidence type="ECO:0000256" key="3">
    <source>
        <dbReference type="ARBA" id="ARBA00022723"/>
    </source>
</evidence>
<dbReference type="Gene3D" id="3.30.1490.20">
    <property type="entry name" value="ATP-grasp fold, A domain"/>
    <property type="match status" value="1"/>
</dbReference>
<proteinExistence type="predicted"/>
<evidence type="ECO:0000256" key="2">
    <source>
        <dbReference type="ARBA" id="ARBA00022598"/>
    </source>
</evidence>
<dbReference type="KEGG" id="fiy:BN1229_v1_3570"/>
<evidence type="ECO:0000256" key="4">
    <source>
        <dbReference type="ARBA" id="ARBA00022741"/>
    </source>
</evidence>
<keyword evidence="3" id="KW-0479">Metal-binding</keyword>
<evidence type="ECO:0000313" key="9">
    <source>
        <dbReference type="Proteomes" id="UP000033187"/>
    </source>
</evidence>
<sequence length="394" mass="42357">MNLLEFQAKRLLGRFAIATPIGQVAASESEAFEAARRLGCDRYAVKAQVPLLARMKYNGIAFASTPEQVRAQARSMIGKALRIGETHSIGDIVQQVLVEERIESLREMYVAITLDRSAGKLVMLASAVGGEAIEERAAAEPGLIHRLELTLENNKAVADFHSLASIIADTPEVVTGLANLYRDLADAAVAYEATLIEINPLALTKDGRLIALDVKISADDSALYRRPELAALRQENDRIVCSPTELEAQRFQINYVPLDGDVGVVVNGAGLALATYDLIVDAGGQPANFMDIRTTATSLDIAHGFGMLLTNSQVKSILVNVHGGGMQRCDTIAEGIGIALRRHPRQIPIVICMAGNNADFARTILENNGTRYVAVSDMADAAQQAVALSRRKAA</sequence>
<dbReference type="Gene3D" id="3.30.470.20">
    <property type="entry name" value="ATP-grasp fold, B domain"/>
    <property type="match status" value="1"/>
</dbReference>
<keyword evidence="5" id="KW-0460">Magnesium</keyword>
<dbReference type="InterPro" id="IPR017866">
    <property type="entry name" value="Succ-CoA_synthase_bsu_CS"/>
</dbReference>
<dbReference type="SUPFAM" id="SSF56059">
    <property type="entry name" value="Glutathione synthetase ATP-binding domain-like"/>
    <property type="match status" value="1"/>
</dbReference>
<evidence type="ECO:0000256" key="5">
    <source>
        <dbReference type="ARBA" id="ARBA00022842"/>
    </source>
</evidence>
<dbReference type="AlphaFoldDB" id="A0A0D6JKB0"/>
<reference evidence="9" key="1">
    <citation type="submission" date="2015-02" db="EMBL/GenBank/DDBJ databases">
        <authorList>
            <person name="Chooi Y.-H."/>
        </authorList>
    </citation>
    <scope>NUCLEOTIDE SEQUENCE [LARGE SCALE GENOMIC DNA]</scope>
    <source>
        <strain evidence="9">strain Y</strain>
    </source>
</reference>
<gene>
    <name evidence="8" type="primary">sucC</name>
    <name evidence="8" type="ORF">YBN1229_v1_3570</name>
</gene>
<dbReference type="Proteomes" id="UP000033187">
    <property type="component" value="Chromosome 1"/>
</dbReference>
<keyword evidence="2 8" id="KW-0436">Ligase</keyword>
<dbReference type="GO" id="GO:0046872">
    <property type="term" value="F:metal ion binding"/>
    <property type="evidence" value="ECO:0007669"/>
    <property type="project" value="UniProtKB-KW"/>
</dbReference>
<accession>A0A0D6JKB0</accession>
<dbReference type="PANTHER" id="PTHR11815">
    <property type="entry name" value="SUCCINYL-COA SYNTHETASE BETA CHAIN"/>
    <property type="match status" value="1"/>
</dbReference>
<dbReference type="Pfam" id="PF00549">
    <property type="entry name" value="Ligase_CoA"/>
    <property type="match status" value="1"/>
</dbReference>
<dbReference type="GO" id="GO:0005524">
    <property type="term" value="F:ATP binding"/>
    <property type="evidence" value="ECO:0007669"/>
    <property type="project" value="InterPro"/>
</dbReference>
<evidence type="ECO:0000259" key="6">
    <source>
        <dbReference type="Pfam" id="PF00549"/>
    </source>
</evidence>
<dbReference type="InterPro" id="IPR013815">
    <property type="entry name" value="ATP_grasp_subdomain_1"/>
</dbReference>
<dbReference type="GO" id="GO:0004775">
    <property type="term" value="F:succinate-CoA ligase (ADP-forming) activity"/>
    <property type="evidence" value="ECO:0007669"/>
    <property type="project" value="UniProtKB-EC"/>
</dbReference>